<dbReference type="InterPro" id="IPR041347">
    <property type="entry name" value="MftR_C"/>
</dbReference>
<keyword evidence="2 4" id="KW-0238">DNA-binding</keyword>
<reference evidence="7" key="1">
    <citation type="journal article" date="2019" name="Int. J. Syst. Evol. Microbiol.">
        <title>The Global Catalogue of Microorganisms (GCM) 10K type strain sequencing project: providing services to taxonomists for standard genome sequencing and annotation.</title>
        <authorList>
            <consortium name="The Broad Institute Genomics Platform"/>
            <consortium name="The Broad Institute Genome Sequencing Center for Infectious Disease"/>
            <person name="Wu L."/>
            <person name="Ma J."/>
        </authorList>
    </citation>
    <scope>NUCLEOTIDE SEQUENCE [LARGE SCALE GENOMIC DNA]</scope>
    <source>
        <strain evidence="7">CGMCC 4.7241</strain>
    </source>
</reference>
<evidence type="ECO:0000256" key="4">
    <source>
        <dbReference type="PROSITE-ProRule" id="PRU00335"/>
    </source>
</evidence>
<dbReference type="PANTHER" id="PTHR30055">
    <property type="entry name" value="HTH-TYPE TRANSCRIPTIONAL REGULATOR RUTR"/>
    <property type="match status" value="1"/>
</dbReference>
<dbReference type="Proteomes" id="UP001595699">
    <property type="component" value="Unassembled WGS sequence"/>
</dbReference>
<feature type="DNA-binding region" description="H-T-H motif" evidence="4">
    <location>
        <begin position="36"/>
        <end position="55"/>
    </location>
</feature>
<dbReference type="Pfam" id="PF17754">
    <property type="entry name" value="TetR_C_14"/>
    <property type="match status" value="1"/>
</dbReference>
<dbReference type="PROSITE" id="PS01081">
    <property type="entry name" value="HTH_TETR_1"/>
    <property type="match status" value="1"/>
</dbReference>
<dbReference type="PANTHER" id="PTHR30055:SF234">
    <property type="entry name" value="HTH-TYPE TRANSCRIPTIONAL REGULATOR BETI"/>
    <property type="match status" value="1"/>
</dbReference>
<evidence type="ECO:0000256" key="2">
    <source>
        <dbReference type="ARBA" id="ARBA00023125"/>
    </source>
</evidence>
<name>A0ABV7YNM3_9ACTN</name>
<dbReference type="Gene3D" id="1.10.357.10">
    <property type="entry name" value="Tetracycline Repressor, domain 2"/>
    <property type="match status" value="1"/>
</dbReference>
<feature type="domain" description="HTH tetR-type" evidence="5">
    <location>
        <begin position="13"/>
        <end position="73"/>
    </location>
</feature>
<gene>
    <name evidence="6" type="ORF">ACFOUW_38650</name>
</gene>
<dbReference type="InterPro" id="IPR050109">
    <property type="entry name" value="HTH-type_TetR-like_transc_reg"/>
</dbReference>
<dbReference type="InterPro" id="IPR023772">
    <property type="entry name" value="DNA-bd_HTH_TetR-type_CS"/>
</dbReference>
<keyword evidence="7" id="KW-1185">Reference proteome</keyword>
<comment type="caution">
    <text evidence="6">The sequence shown here is derived from an EMBL/GenBank/DDBJ whole genome shotgun (WGS) entry which is preliminary data.</text>
</comment>
<dbReference type="InterPro" id="IPR001647">
    <property type="entry name" value="HTH_TetR"/>
</dbReference>
<evidence type="ECO:0000256" key="3">
    <source>
        <dbReference type="ARBA" id="ARBA00023163"/>
    </source>
</evidence>
<organism evidence="6 7">
    <name type="scientific">Tenggerimyces flavus</name>
    <dbReference type="NCBI Taxonomy" id="1708749"/>
    <lineage>
        <taxon>Bacteria</taxon>
        <taxon>Bacillati</taxon>
        <taxon>Actinomycetota</taxon>
        <taxon>Actinomycetes</taxon>
        <taxon>Propionibacteriales</taxon>
        <taxon>Nocardioidaceae</taxon>
        <taxon>Tenggerimyces</taxon>
    </lineage>
</organism>
<keyword evidence="3" id="KW-0804">Transcription</keyword>
<keyword evidence="1" id="KW-0805">Transcription regulation</keyword>
<dbReference type="Pfam" id="PF00440">
    <property type="entry name" value="TetR_N"/>
    <property type="match status" value="1"/>
</dbReference>
<dbReference type="PRINTS" id="PR00455">
    <property type="entry name" value="HTHTETR"/>
</dbReference>
<evidence type="ECO:0000256" key="1">
    <source>
        <dbReference type="ARBA" id="ARBA00023015"/>
    </source>
</evidence>
<evidence type="ECO:0000313" key="6">
    <source>
        <dbReference type="EMBL" id="MFC3766801.1"/>
    </source>
</evidence>
<proteinExistence type="predicted"/>
<evidence type="ECO:0000259" key="5">
    <source>
        <dbReference type="PROSITE" id="PS50977"/>
    </source>
</evidence>
<sequence length="209" mass="23703">MATPSSLRERKKRQTRELIASTAFRLFAERGFDQVTVAEIARQSDVSAATVFNYFPTKEDLIYSGFEEFQRELVLAIRDRPDGTTLLEAFREYVLRPTGLLGKRTKEENEAVEASSRIIHGSGALLAREREVYDDVTRVLAEVIRKERGAKLDDIAPWTLANAMLGIHRALVEYVRRQALERGITRQLPARLRAQAEEAVEALRTLEGT</sequence>
<dbReference type="RefSeq" id="WP_205116280.1">
    <property type="nucleotide sequence ID" value="NZ_JAFBCM010000001.1"/>
</dbReference>
<accession>A0ABV7YNM3</accession>
<dbReference type="SUPFAM" id="SSF46689">
    <property type="entry name" value="Homeodomain-like"/>
    <property type="match status" value="1"/>
</dbReference>
<dbReference type="PROSITE" id="PS50977">
    <property type="entry name" value="HTH_TETR_2"/>
    <property type="match status" value="1"/>
</dbReference>
<dbReference type="EMBL" id="JBHRZH010000061">
    <property type="protein sequence ID" value="MFC3766801.1"/>
    <property type="molecule type" value="Genomic_DNA"/>
</dbReference>
<dbReference type="InterPro" id="IPR009057">
    <property type="entry name" value="Homeodomain-like_sf"/>
</dbReference>
<evidence type="ECO:0000313" key="7">
    <source>
        <dbReference type="Proteomes" id="UP001595699"/>
    </source>
</evidence>
<dbReference type="Gene3D" id="1.10.10.60">
    <property type="entry name" value="Homeodomain-like"/>
    <property type="match status" value="1"/>
</dbReference>
<protein>
    <submittedName>
        <fullName evidence="6">TetR family transcriptional regulator</fullName>
    </submittedName>
</protein>